<protein>
    <submittedName>
        <fullName evidence="1">Uncharacterized protein</fullName>
    </submittedName>
</protein>
<sequence>MIIILVEQLFLPVPQCSHAAYIARMLTEAQLIYLRDSSRHCFYPRNHPSDAHFRIPPTNQSQLLNRGEGPLRRTPSAAPKLPAAQSPLYFRKSNYIIGIAQYEAPLYKCKINCVKTHISITLSAFNFADIS</sequence>
<evidence type="ECO:0000313" key="2">
    <source>
        <dbReference type="Proteomes" id="UP000250140"/>
    </source>
</evidence>
<evidence type="ECO:0000313" key="1">
    <source>
        <dbReference type="EMBL" id="OCL10876.1"/>
    </source>
</evidence>
<dbReference type="EMBL" id="KV749144">
    <property type="protein sequence ID" value="OCL10876.1"/>
    <property type="molecule type" value="Genomic_DNA"/>
</dbReference>
<gene>
    <name evidence="1" type="ORF">AOQ84DRAFT_206279</name>
</gene>
<keyword evidence="2" id="KW-1185">Reference proteome</keyword>
<dbReference type="Proteomes" id="UP000250140">
    <property type="component" value="Unassembled WGS sequence"/>
</dbReference>
<organism evidence="1 2">
    <name type="scientific">Glonium stellatum</name>
    <dbReference type="NCBI Taxonomy" id="574774"/>
    <lineage>
        <taxon>Eukaryota</taxon>
        <taxon>Fungi</taxon>
        <taxon>Dikarya</taxon>
        <taxon>Ascomycota</taxon>
        <taxon>Pezizomycotina</taxon>
        <taxon>Dothideomycetes</taxon>
        <taxon>Pleosporomycetidae</taxon>
        <taxon>Gloniales</taxon>
        <taxon>Gloniaceae</taxon>
        <taxon>Glonium</taxon>
    </lineage>
</organism>
<name>A0A8E2F5E6_9PEZI</name>
<dbReference type="AlphaFoldDB" id="A0A8E2F5E6"/>
<accession>A0A8E2F5E6</accession>
<reference evidence="1 2" key="1">
    <citation type="journal article" date="2016" name="Nat. Commun.">
        <title>Ectomycorrhizal ecology is imprinted in the genome of the dominant symbiotic fungus Cenococcum geophilum.</title>
        <authorList>
            <consortium name="DOE Joint Genome Institute"/>
            <person name="Peter M."/>
            <person name="Kohler A."/>
            <person name="Ohm R.A."/>
            <person name="Kuo A."/>
            <person name="Krutzmann J."/>
            <person name="Morin E."/>
            <person name="Arend M."/>
            <person name="Barry K.W."/>
            <person name="Binder M."/>
            <person name="Choi C."/>
            <person name="Clum A."/>
            <person name="Copeland A."/>
            <person name="Grisel N."/>
            <person name="Haridas S."/>
            <person name="Kipfer T."/>
            <person name="LaButti K."/>
            <person name="Lindquist E."/>
            <person name="Lipzen A."/>
            <person name="Maire R."/>
            <person name="Meier B."/>
            <person name="Mihaltcheva S."/>
            <person name="Molinier V."/>
            <person name="Murat C."/>
            <person name="Poggeler S."/>
            <person name="Quandt C.A."/>
            <person name="Sperisen C."/>
            <person name="Tritt A."/>
            <person name="Tisserant E."/>
            <person name="Crous P.W."/>
            <person name="Henrissat B."/>
            <person name="Nehls U."/>
            <person name="Egli S."/>
            <person name="Spatafora J.W."/>
            <person name="Grigoriev I.V."/>
            <person name="Martin F.M."/>
        </authorList>
    </citation>
    <scope>NUCLEOTIDE SEQUENCE [LARGE SCALE GENOMIC DNA]</scope>
    <source>
        <strain evidence="1 2">CBS 207.34</strain>
    </source>
</reference>
<proteinExistence type="predicted"/>